<dbReference type="GO" id="GO:0004672">
    <property type="term" value="F:protein kinase activity"/>
    <property type="evidence" value="ECO:0007669"/>
    <property type="project" value="InterPro"/>
</dbReference>
<feature type="region of interest" description="Disordered" evidence="1">
    <location>
        <begin position="1"/>
        <end position="33"/>
    </location>
</feature>
<protein>
    <recommendedName>
        <fullName evidence="2">Protein kinase domain-containing protein</fullName>
    </recommendedName>
</protein>
<accession>A0A6G3WQR9</accession>
<dbReference type="SUPFAM" id="SSF56112">
    <property type="entry name" value="Protein kinase-like (PK-like)"/>
    <property type="match status" value="1"/>
</dbReference>
<evidence type="ECO:0000313" key="3">
    <source>
        <dbReference type="EMBL" id="NEE07804.1"/>
    </source>
</evidence>
<dbReference type="Gene3D" id="1.10.510.10">
    <property type="entry name" value="Transferase(Phosphotransferase) domain 1"/>
    <property type="match status" value="1"/>
</dbReference>
<dbReference type="AlphaFoldDB" id="A0A6G3WQR9"/>
<evidence type="ECO:0000259" key="2">
    <source>
        <dbReference type="PROSITE" id="PS50011"/>
    </source>
</evidence>
<reference evidence="3" key="1">
    <citation type="submission" date="2020-01" db="EMBL/GenBank/DDBJ databases">
        <title>Insect and environment-associated Actinomycetes.</title>
        <authorList>
            <person name="Currrie C."/>
            <person name="Chevrette M."/>
            <person name="Carlson C."/>
            <person name="Stubbendieck R."/>
            <person name="Wendt-Pienkowski E."/>
        </authorList>
    </citation>
    <scope>NUCLEOTIDE SEQUENCE</scope>
    <source>
        <strain evidence="3">SID7499</strain>
    </source>
</reference>
<evidence type="ECO:0000256" key="1">
    <source>
        <dbReference type="SAM" id="MobiDB-lite"/>
    </source>
</evidence>
<feature type="non-terminal residue" evidence="3">
    <location>
        <position position="101"/>
    </location>
</feature>
<dbReference type="InterPro" id="IPR000719">
    <property type="entry name" value="Prot_kinase_dom"/>
</dbReference>
<gene>
    <name evidence="3" type="ORF">G3M58_15250</name>
</gene>
<comment type="caution">
    <text evidence="3">The sequence shown here is derived from an EMBL/GenBank/DDBJ whole genome shotgun (WGS) entry which is preliminary data.</text>
</comment>
<dbReference type="InterPro" id="IPR011009">
    <property type="entry name" value="Kinase-like_dom_sf"/>
</dbReference>
<sequence length="101" mass="10820">IDFGIAKTADSSEGHTYTSPRYTPPDLDQVPADGPGYTARDLFGLGVTLYEALTGGQYPWEGVGQPSPGVRPLDPRTEFSGFGDLSPGFAEILLRAISPYR</sequence>
<feature type="domain" description="Protein kinase" evidence="2">
    <location>
        <begin position="1"/>
        <end position="101"/>
    </location>
</feature>
<dbReference type="GO" id="GO:0005524">
    <property type="term" value="F:ATP binding"/>
    <property type="evidence" value="ECO:0007669"/>
    <property type="project" value="InterPro"/>
</dbReference>
<feature type="compositionally biased region" description="Polar residues" evidence="1">
    <location>
        <begin position="9"/>
        <end position="21"/>
    </location>
</feature>
<dbReference type="EMBL" id="JAAGMN010001576">
    <property type="protein sequence ID" value="NEE07804.1"/>
    <property type="molecule type" value="Genomic_DNA"/>
</dbReference>
<name>A0A6G3WQR9_9ACTN</name>
<dbReference type="PROSITE" id="PS50011">
    <property type="entry name" value="PROTEIN_KINASE_DOM"/>
    <property type="match status" value="1"/>
</dbReference>
<proteinExistence type="predicted"/>
<organism evidence="3">
    <name type="scientific">Streptomyces sp. SID7499</name>
    <dbReference type="NCBI Taxonomy" id="2706086"/>
    <lineage>
        <taxon>Bacteria</taxon>
        <taxon>Bacillati</taxon>
        <taxon>Actinomycetota</taxon>
        <taxon>Actinomycetes</taxon>
        <taxon>Kitasatosporales</taxon>
        <taxon>Streptomycetaceae</taxon>
        <taxon>Streptomyces</taxon>
    </lineage>
</organism>
<feature type="non-terminal residue" evidence="3">
    <location>
        <position position="1"/>
    </location>
</feature>